<dbReference type="GO" id="GO:0010181">
    <property type="term" value="F:FMN binding"/>
    <property type="evidence" value="ECO:0007669"/>
    <property type="project" value="TreeGrafter"/>
</dbReference>
<evidence type="ECO:0000313" key="3">
    <source>
        <dbReference type="Proteomes" id="UP000293638"/>
    </source>
</evidence>
<dbReference type="AlphaFoldDB" id="A0A4Q7NYA2"/>
<dbReference type="Gene3D" id="3.40.50.1950">
    <property type="entry name" value="Flavin prenyltransferase-like"/>
    <property type="match status" value="1"/>
</dbReference>
<dbReference type="Pfam" id="PF02441">
    <property type="entry name" value="Flavoprotein"/>
    <property type="match status" value="1"/>
</dbReference>
<comment type="caution">
    <text evidence="2">The sequence shown here is derived from an EMBL/GenBank/DDBJ whole genome shotgun (WGS) entry which is preliminary data.</text>
</comment>
<reference evidence="2 3" key="1">
    <citation type="submission" date="2019-02" db="EMBL/GenBank/DDBJ databases">
        <title>Genomic Encyclopedia of Type Strains, Phase IV (KMG-IV): sequencing the most valuable type-strain genomes for metagenomic binning, comparative biology and taxonomic classification.</title>
        <authorList>
            <person name="Goeker M."/>
        </authorList>
    </citation>
    <scope>NUCLEOTIDE SEQUENCE [LARGE SCALE GENOMIC DNA]</scope>
    <source>
        <strain evidence="2 3">DSM 45622</strain>
    </source>
</reference>
<name>A0A4Q7NYA2_9ACTN</name>
<dbReference type="EMBL" id="SGXD01000001">
    <property type="protein sequence ID" value="RZS91372.1"/>
    <property type="molecule type" value="Genomic_DNA"/>
</dbReference>
<dbReference type="InterPro" id="IPR003382">
    <property type="entry name" value="Flavoprotein"/>
</dbReference>
<dbReference type="GO" id="GO:0015937">
    <property type="term" value="P:coenzyme A biosynthetic process"/>
    <property type="evidence" value="ECO:0007669"/>
    <property type="project" value="TreeGrafter"/>
</dbReference>
<feature type="domain" description="Flavoprotein" evidence="1">
    <location>
        <begin position="9"/>
        <end position="150"/>
    </location>
</feature>
<evidence type="ECO:0000259" key="1">
    <source>
        <dbReference type="Pfam" id="PF02441"/>
    </source>
</evidence>
<dbReference type="GO" id="GO:0004633">
    <property type="term" value="F:phosphopantothenoylcysteine decarboxylase activity"/>
    <property type="evidence" value="ECO:0007669"/>
    <property type="project" value="TreeGrafter"/>
</dbReference>
<dbReference type="InterPro" id="IPR036551">
    <property type="entry name" value="Flavin_trans-like"/>
</dbReference>
<dbReference type="SUPFAM" id="SSF52507">
    <property type="entry name" value="Homo-oligomeric flavin-containing Cys decarboxylases, HFCD"/>
    <property type="match status" value="1"/>
</dbReference>
<accession>A0A4Q7NYA2</accession>
<dbReference type="OrthoDB" id="2395518at2"/>
<dbReference type="GO" id="GO:0071513">
    <property type="term" value="C:phosphopantothenoylcysteine decarboxylase complex"/>
    <property type="evidence" value="ECO:0007669"/>
    <property type="project" value="TreeGrafter"/>
</dbReference>
<sequence length="192" mass="19856">MHLPPCPRRVLLGVTGSISAAHTPTQVLALRQLFGAEVRVVLTPAATQFVAPRALAVMSGAEVLGVEARPVTSPAVDHVEVASWADLLLVLPATADFLARTAAGTAPDLLGAAVLAAACPVVVVPSMNHVMWRKPVVQRNADQLRADGIGVVPPVHGVALADGSSGEGATPPLTEVLRWVAAWSREREAVSA</sequence>
<evidence type="ECO:0000313" key="2">
    <source>
        <dbReference type="EMBL" id="RZS91372.1"/>
    </source>
</evidence>
<proteinExistence type="predicted"/>
<dbReference type="PANTHER" id="PTHR14359">
    <property type="entry name" value="HOMO-OLIGOMERIC FLAVIN CONTAINING CYS DECARBOXYLASE FAMILY"/>
    <property type="match status" value="1"/>
</dbReference>
<protein>
    <submittedName>
        <fullName evidence="2">Flavoprotein</fullName>
    </submittedName>
</protein>
<dbReference type="PANTHER" id="PTHR14359:SF6">
    <property type="entry name" value="PHOSPHOPANTOTHENOYLCYSTEINE DECARBOXYLASE"/>
    <property type="match status" value="1"/>
</dbReference>
<gene>
    <name evidence="2" type="ORF">EV189_0613</name>
</gene>
<keyword evidence="3" id="KW-1185">Reference proteome</keyword>
<organism evidence="2 3">
    <name type="scientific">Motilibacter rhizosphaerae</name>
    <dbReference type="NCBI Taxonomy" id="598652"/>
    <lineage>
        <taxon>Bacteria</taxon>
        <taxon>Bacillati</taxon>
        <taxon>Actinomycetota</taxon>
        <taxon>Actinomycetes</taxon>
        <taxon>Motilibacterales</taxon>
        <taxon>Motilibacteraceae</taxon>
        <taxon>Motilibacter</taxon>
    </lineage>
</organism>
<dbReference type="Proteomes" id="UP000293638">
    <property type="component" value="Unassembled WGS sequence"/>
</dbReference>